<sequence length="254" mass="29735">MLKTAKRRKDHYTVRLSLNCYKSGDPVWLLNEIRKEGICQKLKPKVYIGPCIILKKMNILNYCIHLDKEEPVKVVNHDKLKPYQGNQNGAPVLSEFTNARINNYHFDAMHIDCNQIFDIKYMYPANCCPHHGLRQRKSIPKYQMFFTGETRAAIKHYASKHFGVDEHMFSWELCNFSTDNKQMMKRHLSFYTPHSKARLFATEQGIYRGSDEAYLKVNPTPQQVDPELHLSKWEQEASVLFWITKRKPKPSAAA</sequence>
<evidence type="ECO:0000313" key="2">
    <source>
        <dbReference type="Proteomes" id="UP000507470"/>
    </source>
</evidence>
<dbReference type="AlphaFoldDB" id="A0A6J8CUF0"/>
<gene>
    <name evidence="1" type="ORF">MCOR_32898</name>
</gene>
<proteinExistence type="predicted"/>
<protein>
    <submittedName>
        <fullName evidence="1">Uncharacterized protein</fullName>
    </submittedName>
</protein>
<organism evidence="1 2">
    <name type="scientific">Mytilus coruscus</name>
    <name type="common">Sea mussel</name>
    <dbReference type="NCBI Taxonomy" id="42192"/>
    <lineage>
        <taxon>Eukaryota</taxon>
        <taxon>Metazoa</taxon>
        <taxon>Spiralia</taxon>
        <taxon>Lophotrochozoa</taxon>
        <taxon>Mollusca</taxon>
        <taxon>Bivalvia</taxon>
        <taxon>Autobranchia</taxon>
        <taxon>Pteriomorphia</taxon>
        <taxon>Mytilida</taxon>
        <taxon>Mytiloidea</taxon>
        <taxon>Mytilidae</taxon>
        <taxon>Mytilinae</taxon>
        <taxon>Mytilus</taxon>
    </lineage>
</organism>
<dbReference type="Proteomes" id="UP000507470">
    <property type="component" value="Unassembled WGS sequence"/>
</dbReference>
<name>A0A6J8CUF0_MYTCO</name>
<keyword evidence="2" id="KW-1185">Reference proteome</keyword>
<accession>A0A6J8CUF0</accession>
<evidence type="ECO:0000313" key="1">
    <source>
        <dbReference type="EMBL" id="CAC5398530.1"/>
    </source>
</evidence>
<dbReference type="OrthoDB" id="6107077at2759"/>
<reference evidence="1 2" key="1">
    <citation type="submission" date="2020-06" db="EMBL/GenBank/DDBJ databases">
        <authorList>
            <person name="Li R."/>
            <person name="Bekaert M."/>
        </authorList>
    </citation>
    <scope>NUCLEOTIDE SEQUENCE [LARGE SCALE GENOMIC DNA]</scope>
    <source>
        <strain evidence="2">wild</strain>
    </source>
</reference>
<dbReference type="EMBL" id="CACVKT020005919">
    <property type="protein sequence ID" value="CAC5398530.1"/>
    <property type="molecule type" value="Genomic_DNA"/>
</dbReference>